<dbReference type="Proteomes" id="UP000537131">
    <property type="component" value="Unassembled WGS sequence"/>
</dbReference>
<accession>A0A7Y0EF85</accession>
<proteinExistence type="predicted"/>
<comment type="caution">
    <text evidence="1">The sequence shown here is derived from an EMBL/GenBank/DDBJ whole genome shotgun (WGS) entry which is preliminary data.</text>
</comment>
<dbReference type="AlphaFoldDB" id="A0A7Y0EF85"/>
<reference evidence="1 2" key="1">
    <citation type="submission" date="2020-06" db="EMBL/GenBank/DDBJ databases">
        <title>Complete Genome Sequence of Clostridium muelleri sp. nov. P21T, an Acid-Alcohol Producing Acetogen Isolated from Old Hay.</title>
        <authorList>
            <person name="Duncan K.E."/>
            <person name="Tanner R.S."/>
        </authorList>
    </citation>
    <scope>NUCLEOTIDE SEQUENCE [LARGE SCALE GENOMIC DNA]</scope>
    <source>
        <strain evidence="1 2">P21</strain>
    </source>
</reference>
<sequence>MELTTIKKECKGIADGLYDLVGIGPLSTAHFVTPVAESQIEYYINVYLDLPRDYPIKVLGDLPIGWVIHTETVSEDHLPILVIGYNETFVYTGGLTADDRAKEIIKQFENYIRSKDAQAVKSVLTLMYS</sequence>
<organism evidence="1 2">
    <name type="scientific">Clostridium muellerianum</name>
    <dbReference type="NCBI Taxonomy" id="2716538"/>
    <lineage>
        <taxon>Bacteria</taxon>
        <taxon>Bacillati</taxon>
        <taxon>Bacillota</taxon>
        <taxon>Clostridia</taxon>
        <taxon>Eubacteriales</taxon>
        <taxon>Clostridiaceae</taxon>
        <taxon>Clostridium</taxon>
    </lineage>
</organism>
<name>A0A7Y0EF85_9CLOT</name>
<evidence type="ECO:0000313" key="2">
    <source>
        <dbReference type="Proteomes" id="UP000537131"/>
    </source>
</evidence>
<dbReference type="EMBL" id="JABBNI010000011">
    <property type="protein sequence ID" value="NMM62286.1"/>
    <property type="molecule type" value="Genomic_DNA"/>
</dbReference>
<protein>
    <submittedName>
        <fullName evidence="1">Uncharacterized protein</fullName>
    </submittedName>
</protein>
<keyword evidence="2" id="KW-1185">Reference proteome</keyword>
<evidence type="ECO:0000313" key="1">
    <source>
        <dbReference type="EMBL" id="NMM62286.1"/>
    </source>
</evidence>
<dbReference type="RefSeq" id="WP_169296888.1">
    <property type="nucleotide sequence ID" value="NZ_JABBNI010000011.1"/>
</dbReference>
<gene>
    <name evidence="1" type="ORF">HBE96_06215</name>
</gene>